<sequence length="76" mass="9014">MGNSINKSDKENYVTTFYNDPEYSSFISIPEQYIKRRALPNNENNYLLRFGRSNERPGDLERFLQMDAQIPVFRFG</sequence>
<name>A0A0K0DZL7_STRER</name>
<dbReference type="WBParaSite" id="SSTP_0000267900.1">
    <property type="protein sequence ID" value="SSTP_0000267900.1"/>
    <property type="gene ID" value="SSTP_0000267900"/>
</dbReference>
<proteinExistence type="predicted"/>
<accession>A0A0K0DZL7</accession>
<reference evidence="1" key="1">
    <citation type="submission" date="2015-08" db="UniProtKB">
        <authorList>
            <consortium name="WormBaseParasite"/>
        </authorList>
    </citation>
    <scope>IDENTIFICATION</scope>
</reference>
<dbReference type="AlphaFoldDB" id="A0A0K0DZL7"/>
<protein>
    <submittedName>
        <fullName evidence="1">UBX domain-containing protein</fullName>
    </submittedName>
</protein>
<evidence type="ECO:0000313" key="1">
    <source>
        <dbReference type="WBParaSite" id="SSTP_0000267900.1"/>
    </source>
</evidence>
<organism evidence="1">
    <name type="scientific">Strongyloides stercoralis</name>
    <name type="common">Threadworm</name>
    <dbReference type="NCBI Taxonomy" id="6248"/>
    <lineage>
        <taxon>Eukaryota</taxon>
        <taxon>Metazoa</taxon>
        <taxon>Ecdysozoa</taxon>
        <taxon>Nematoda</taxon>
        <taxon>Chromadorea</taxon>
        <taxon>Rhabditida</taxon>
        <taxon>Tylenchina</taxon>
        <taxon>Panagrolaimomorpha</taxon>
        <taxon>Strongyloidoidea</taxon>
        <taxon>Strongyloididae</taxon>
        <taxon>Strongyloides</taxon>
    </lineage>
</organism>